<dbReference type="PANTHER" id="PTHR32309">
    <property type="entry name" value="TYROSINE-PROTEIN KINASE"/>
    <property type="match status" value="1"/>
</dbReference>
<evidence type="ECO:0000256" key="7">
    <source>
        <dbReference type="ARBA" id="ARBA00022903"/>
    </source>
</evidence>
<name>A0AAE6WH86_9LACO</name>
<gene>
    <name evidence="14" type="ORF">FEE40_03865</name>
</gene>
<keyword evidence="6" id="KW-0812">Transmembrane</keyword>
<organism evidence="14 15">
    <name type="scientific">Ligilactobacillus murinus</name>
    <dbReference type="NCBI Taxonomy" id="1622"/>
    <lineage>
        <taxon>Bacteria</taxon>
        <taxon>Bacillati</taxon>
        <taxon>Bacillota</taxon>
        <taxon>Bacilli</taxon>
        <taxon>Lactobacillales</taxon>
        <taxon>Lactobacillaceae</taxon>
        <taxon>Ligilactobacillus</taxon>
    </lineage>
</organism>
<evidence type="ECO:0000256" key="6">
    <source>
        <dbReference type="ARBA" id="ARBA00022692"/>
    </source>
</evidence>
<dbReference type="AlphaFoldDB" id="A0AAE6WH86"/>
<evidence type="ECO:0000256" key="9">
    <source>
        <dbReference type="ARBA" id="ARBA00023136"/>
    </source>
</evidence>
<dbReference type="InterPro" id="IPR003856">
    <property type="entry name" value="LPS_length_determ_N"/>
</dbReference>
<feature type="domain" description="Tyrosine-protein kinase G-rich" evidence="13">
    <location>
        <begin position="145"/>
        <end position="200"/>
    </location>
</feature>
<dbReference type="GO" id="GO:0005886">
    <property type="term" value="C:plasma membrane"/>
    <property type="evidence" value="ECO:0007669"/>
    <property type="project" value="UniProtKB-SubCell"/>
</dbReference>
<dbReference type="Pfam" id="PF02706">
    <property type="entry name" value="Wzz"/>
    <property type="match status" value="1"/>
</dbReference>
<evidence type="ECO:0000256" key="8">
    <source>
        <dbReference type="ARBA" id="ARBA00022989"/>
    </source>
</evidence>
<dbReference type="Pfam" id="PF13807">
    <property type="entry name" value="GNVR"/>
    <property type="match status" value="1"/>
</dbReference>
<comment type="subcellular location">
    <subcellularLocation>
        <location evidence="1">Cell membrane</location>
        <topology evidence="1">Multi-pass membrane protein</topology>
    </subcellularLocation>
</comment>
<evidence type="ECO:0000256" key="10">
    <source>
        <dbReference type="ARBA" id="ARBA00023169"/>
    </source>
</evidence>
<sequence length="255" mass="28411">MKKTDDFVSLPQYMRILRKHITAIITCVFLGIGISMIVTFVFMTPKYSSTVDLLVNQKTSDVAAQFNVQQADLQAIRTYKDVLTKGVILNDVLREAKQKDNYKGSMEQLKKDITISNENSSQVISVTVTNGNPYIAADIANMIGSVFTKKIKKIMQINNVTIVNKATPKLDPVSPRKKLNLVLGALAGLIVGLMIVLIKELGNTKVDSEEFLTEELGLTVLGKVYHLDNRTKEYGIVSINSVDKAFDSELRRKRV</sequence>
<protein>
    <recommendedName>
        <fullName evidence="4">Capsular polysaccharide biosynthesis protein CpsC</fullName>
    </recommendedName>
</protein>
<keyword evidence="9" id="KW-0472">Membrane</keyword>
<evidence type="ECO:0000256" key="1">
    <source>
        <dbReference type="ARBA" id="ARBA00004651"/>
    </source>
</evidence>
<reference evidence="14 15" key="1">
    <citation type="journal article" date="2019" name="Nat. Med.">
        <title>Preventing dysbiosis of the neonatal mouse intestinal microbiome protects against late-onset sepsis.</title>
        <authorList>
            <person name="Singer J.R."/>
            <person name="Blosser E.G."/>
            <person name="Zindl C.L."/>
            <person name="Silberger D.J."/>
            <person name="Conlan S."/>
            <person name="Laufer V.A."/>
            <person name="DiToro D."/>
            <person name="Deming C."/>
            <person name="Kumar R."/>
            <person name="Morrow C.D."/>
            <person name="Segre J.A."/>
            <person name="Gray M.J."/>
            <person name="Randolph D.A."/>
            <person name="Weaver C.T."/>
        </authorList>
    </citation>
    <scope>NUCLEOTIDE SEQUENCE [LARGE SCALE GENOMIC DNA]</scope>
    <source>
        <strain evidence="14 15">V10</strain>
    </source>
</reference>
<keyword evidence="8" id="KW-1133">Transmembrane helix</keyword>
<evidence type="ECO:0000256" key="3">
    <source>
        <dbReference type="ARBA" id="ARBA00006683"/>
    </source>
</evidence>
<evidence type="ECO:0000259" key="12">
    <source>
        <dbReference type="Pfam" id="PF02706"/>
    </source>
</evidence>
<keyword evidence="5" id="KW-1003">Cell membrane</keyword>
<proteinExistence type="inferred from homology"/>
<keyword evidence="10" id="KW-0270">Exopolysaccharide synthesis</keyword>
<dbReference type="InterPro" id="IPR050445">
    <property type="entry name" value="Bact_polysacc_biosynth/exp"/>
</dbReference>
<evidence type="ECO:0000256" key="11">
    <source>
        <dbReference type="ARBA" id="ARBA00045736"/>
    </source>
</evidence>
<comment type="pathway">
    <text evidence="2">Capsule biogenesis; capsule polysaccharide biosynthesis.</text>
</comment>
<feature type="domain" description="Polysaccharide chain length determinant N-terminal" evidence="12">
    <location>
        <begin position="8"/>
        <end position="95"/>
    </location>
</feature>
<accession>A0AAE6WH86</accession>
<comment type="function">
    <text evidence="11">Required for CpsD phosphorylation. Involved in the regulation of capsular polysaccharide biosynthesis. May be part of a complex that directs the coordinated polymerization and export to the cell surface of the capsular polysaccharide.</text>
</comment>
<dbReference type="PANTHER" id="PTHR32309:SF13">
    <property type="entry name" value="FERRIC ENTEROBACTIN TRANSPORT PROTEIN FEPE"/>
    <property type="match status" value="1"/>
</dbReference>
<evidence type="ECO:0000256" key="4">
    <source>
        <dbReference type="ARBA" id="ARBA00020739"/>
    </source>
</evidence>
<dbReference type="EMBL" id="CP040852">
    <property type="protein sequence ID" value="QIA89383.1"/>
    <property type="molecule type" value="Genomic_DNA"/>
</dbReference>
<evidence type="ECO:0000256" key="5">
    <source>
        <dbReference type="ARBA" id="ARBA00022475"/>
    </source>
</evidence>
<evidence type="ECO:0000313" key="14">
    <source>
        <dbReference type="EMBL" id="QIA89383.1"/>
    </source>
</evidence>
<comment type="similarity">
    <text evidence="3">Belongs to the CpsC/CapA family.</text>
</comment>
<keyword evidence="7" id="KW-0972">Capsule biogenesis/degradation</keyword>
<dbReference type="RefSeq" id="WP_163588081.1">
    <property type="nucleotide sequence ID" value="NZ_CP040852.1"/>
</dbReference>
<dbReference type="InterPro" id="IPR032807">
    <property type="entry name" value="GNVR"/>
</dbReference>
<evidence type="ECO:0000313" key="15">
    <source>
        <dbReference type="Proteomes" id="UP000463931"/>
    </source>
</evidence>
<evidence type="ECO:0000256" key="2">
    <source>
        <dbReference type="ARBA" id="ARBA00005132"/>
    </source>
</evidence>
<evidence type="ECO:0000259" key="13">
    <source>
        <dbReference type="Pfam" id="PF13807"/>
    </source>
</evidence>
<dbReference type="Proteomes" id="UP000463931">
    <property type="component" value="Chromosome"/>
</dbReference>
<dbReference type="GO" id="GO:0004713">
    <property type="term" value="F:protein tyrosine kinase activity"/>
    <property type="evidence" value="ECO:0007669"/>
    <property type="project" value="TreeGrafter"/>
</dbReference>
<dbReference type="GO" id="GO:0000271">
    <property type="term" value="P:polysaccharide biosynthetic process"/>
    <property type="evidence" value="ECO:0007669"/>
    <property type="project" value="UniProtKB-KW"/>
</dbReference>